<dbReference type="Proteomes" id="UP000633509">
    <property type="component" value="Unassembled WGS sequence"/>
</dbReference>
<dbReference type="RefSeq" id="WP_192791316.1">
    <property type="nucleotide sequence ID" value="NZ_JADBEK010000001.1"/>
</dbReference>
<dbReference type="InterPro" id="IPR043737">
    <property type="entry name" value="DUF5682"/>
</dbReference>
<proteinExistence type="predicted"/>
<evidence type="ECO:0000313" key="1">
    <source>
        <dbReference type="EMBL" id="MBE1591634.1"/>
    </source>
</evidence>
<accession>A0ABR9MFE6</accession>
<protein>
    <submittedName>
        <fullName evidence="1">Uncharacterized protein</fullName>
    </submittedName>
</protein>
<evidence type="ECO:0000313" key="2">
    <source>
        <dbReference type="Proteomes" id="UP000633509"/>
    </source>
</evidence>
<gene>
    <name evidence="1" type="ORF">H4W80_009892</name>
</gene>
<dbReference type="EMBL" id="JADBEK010000001">
    <property type="protein sequence ID" value="MBE1591634.1"/>
    <property type="molecule type" value="Genomic_DNA"/>
</dbReference>
<keyword evidence="2" id="KW-1185">Reference proteome</keyword>
<organism evidence="1 2">
    <name type="scientific">Nonomuraea angiospora</name>
    <dbReference type="NCBI Taxonomy" id="46172"/>
    <lineage>
        <taxon>Bacteria</taxon>
        <taxon>Bacillati</taxon>
        <taxon>Actinomycetota</taxon>
        <taxon>Actinomycetes</taxon>
        <taxon>Streptosporangiales</taxon>
        <taxon>Streptosporangiaceae</taxon>
        <taxon>Nonomuraea</taxon>
    </lineage>
</organism>
<reference evidence="1 2" key="1">
    <citation type="submission" date="2020-10" db="EMBL/GenBank/DDBJ databases">
        <title>Sequencing the genomes of 1000 actinobacteria strains.</title>
        <authorList>
            <person name="Klenk H.-P."/>
        </authorList>
    </citation>
    <scope>NUCLEOTIDE SEQUENCE [LARGE SCALE GENOMIC DNA]</scope>
    <source>
        <strain evidence="1 2">DSM 43173</strain>
    </source>
</reference>
<comment type="caution">
    <text evidence="1">The sequence shown here is derived from an EMBL/GenBank/DDBJ whole genome shotgun (WGS) entry which is preliminary data.</text>
</comment>
<name>A0ABR9MFE6_9ACTN</name>
<sequence length="926" mass="101198">MTGQTSPFGALREQLLDAAAAFAGSPVAVSDVLSGLVDDVDRALREELEIFPVCHHSPASALAMVRRLREKQPKVIYLELCEDLQPLLTELRNCRLPVAVQAFAAEIDGFPPSWAPLSVVAPITEASAEYQAISYALETPGVELVLVDRSTDHVFQWAPNEEPGKKEHAEEAGLHGDAVGVELGDLRPRFAELEEHLLHHGKVRHWSEWWDQYVEQPLAGADYDTYRQVMVLIGSLFRRLDRDGGRRTVDEDRERYMWTRMREHLAASGADPADCLYVCGAFHAASHVEQFGLRSTATFEITPRTGTKWLYGLIPSSHSAIEAQFGLASGSVSIAAATWDKSLTRSKLTPFQLAGQRGTRKRGAKLPAPVPQGEVADRLTGFLSKPPVLDELDEAELLGWSVEIVRLARRNGYLASTADAIAVFETSILLAGMRNRARPTPYDFQDAAVTCIEKDVVPGRRDVRRLCEIMLGGDRVGEVGYDALPPLARNVYDRLAPLKLDLEKRTIQRALLDLNANPELAPCSDLLWMLRYLLPSDAVRPIMGERRLGERSIQESWDVAFGKHQRSIIELGYEGVTIEQVVEQRLRRSVWDPKATAAVALAAVEDAVLFLGSRRFADELGQRAVELLASERSVDDAPEVLRRIRRLMSYYRAHEPELPAWCEEFATSGYAHYCTLLPTAFVDDDTGARQVAAMLGFLFSMESLALSLGCDRAQLELAVQQSHPEAPDKVALLWAARSQLGLLPLAELRARCDELLANPLVVPSFPLYILGFVQAMEPVPALSGFVVEVISKAFGQLPDRVLLPWLPKLITTLRDQAGELMPMLVREAGRTFPGTLAAVDGWVPPWTARPAAVPVGSGPVRSGPVASGPVAELLLGHPAACDAVAGLLGCEGSWQAPPAPAPGRGEVAALLAGHPEPALALAGLLA</sequence>
<dbReference type="Pfam" id="PF18934">
    <property type="entry name" value="DUF5682"/>
    <property type="match status" value="1"/>
</dbReference>